<evidence type="ECO:0000259" key="4">
    <source>
        <dbReference type="PROSITE" id="PS52004"/>
    </source>
</evidence>
<dbReference type="PANTHER" id="PTHR11712:SF320">
    <property type="entry name" value="BETA-KETOACYL SYNTHASE"/>
    <property type="match status" value="1"/>
</dbReference>
<organism evidence="5 6">
    <name type="scientific">Dysgonomonas gadei ATCC BAA-286</name>
    <dbReference type="NCBI Taxonomy" id="742766"/>
    <lineage>
        <taxon>Bacteria</taxon>
        <taxon>Pseudomonadati</taxon>
        <taxon>Bacteroidota</taxon>
        <taxon>Bacteroidia</taxon>
        <taxon>Bacteroidales</taxon>
        <taxon>Dysgonomonadaceae</taxon>
        <taxon>Dysgonomonas</taxon>
    </lineage>
</organism>
<dbReference type="Gene3D" id="3.40.47.10">
    <property type="match status" value="1"/>
</dbReference>
<dbReference type="GO" id="GO:0005829">
    <property type="term" value="C:cytosol"/>
    <property type="evidence" value="ECO:0007669"/>
    <property type="project" value="TreeGrafter"/>
</dbReference>
<dbReference type="PROSITE" id="PS52004">
    <property type="entry name" value="KS3_2"/>
    <property type="match status" value="1"/>
</dbReference>
<dbReference type="Pfam" id="PF02801">
    <property type="entry name" value="Ketoacyl-synt_C"/>
    <property type="match status" value="1"/>
</dbReference>
<dbReference type="Proteomes" id="UP000004913">
    <property type="component" value="Unassembled WGS sequence"/>
</dbReference>
<evidence type="ECO:0000256" key="3">
    <source>
        <dbReference type="RuleBase" id="RU003694"/>
    </source>
</evidence>
<evidence type="ECO:0000256" key="1">
    <source>
        <dbReference type="ARBA" id="ARBA00008467"/>
    </source>
</evidence>
<dbReference type="AlphaFoldDB" id="F5J3Q0"/>
<dbReference type="HOGENOM" id="CLU_467582_0_0_10"/>
<gene>
    <name evidence="5" type="ORF">HMPREF9455_03967</name>
</gene>
<keyword evidence="6" id="KW-1185">Reference proteome</keyword>
<dbReference type="GO" id="GO:0006633">
    <property type="term" value="P:fatty acid biosynthetic process"/>
    <property type="evidence" value="ECO:0007669"/>
    <property type="project" value="TreeGrafter"/>
</dbReference>
<evidence type="ECO:0000313" key="5">
    <source>
        <dbReference type="EMBL" id="EGJ99704.1"/>
    </source>
</evidence>
<dbReference type="GO" id="GO:0004315">
    <property type="term" value="F:3-oxoacyl-[acyl-carrier-protein] synthase activity"/>
    <property type="evidence" value="ECO:0007669"/>
    <property type="project" value="TreeGrafter"/>
</dbReference>
<name>F5J3Q0_9BACT</name>
<dbReference type="InterPro" id="IPR014030">
    <property type="entry name" value="Ketoacyl_synth_N"/>
</dbReference>
<dbReference type="InterPro" id="IPR020841">
    <property type="entry name" value="PKS_Beta-ketoAc_synthase_dom"/>
</dbReference>
<keyword evidence="2 3" id="KW-0808">Transferase</keyword>
<dbReference type="STRING" id="742766.HMPREF9455_03967"/>
<proteinExistence type="inferred from homology"/>
<dbReference type="InterPro" id="IPR000794">
    <property type="entry name" value="Beta-ketoacyl_synthase"/>
</dbReference>
<dbReference type="InterPro" id="IPR014031">
    <property type="entry name" value="Ketoacyl_synth_C"/>
</dbReference>
<dbReference type="InterPro" id="IPR016039">
    <property type="entry name" value="Thiolase-like"/>
</dbReference>
<accession>F5J3Q0</accession>
<feature type="domain" description="Ketosynthase family 3 (KS3)" evidence="4">
    <location>
        <begin position="1"/>
        <end position="391"/>
    </location>
</feature>
<dbReference type="eggNOG" id="COG0304">
    <property type="taxonomic scope" value="Bacteria"/>
</dbReference>
<dbReference type="SUPFAM" id="SSF53901">
    <property type="entry name" value="Thiolase-like"/>
    <property type="match status" value="2"/>
</dbReference>
<evidence type="ECO:0000313" key="6">
    <source>
        <dbReference type="Proteomes" id="UP000004913"/>
    </source>
</evidence>
<dbReference type="PANTHER" id="PTHR11712">
    <property type="entry name" value="POLYKETIDE SYNTHASE-RELATED"/>
    <property type="match status" value="1"/>
</dbReference>
<comment type="similarity">
    <text evidence="1 3">Belongs to the thiolase-like superfamily. Beta-ketoacyl-ACP synthases family.</text>
</comment>
<sequence length="591" mass="65081">MDKSRFLSGMEEEMEYLNDIYITADNIISSLGFTTKENVRAISLNKSGIASVEAGKISDAPILAGLINSGILNELTEKYSLQKFSKAEQLAILSIRDLLSQKDIDLTQCGFILSSTKGNVDLLKHHTENIDRNLFLRESASKITGYFGMDDKAMVVSNACISGVSALIIARRLLLNGDYKHIIVTGVDVLSHFITSGFRSFRSLSENLCRPYDSERDGLNLGEACGSILLSAESETNNIIIRGGAISNDANHISGPSRTGDGLYYAMRDAMDEAGVTANDIDCINLHGTATVFNDEMEAKAVHLAQLEKVPVNSLKPYFGHTLGASGIIETIICAHQLKENVIYGTSGYKTNGVSQSLNVSNNHICGKTINTCIKTASGFGGCNAAIILSKIPSHKSIEQGTFLFNEIKSCTIENSSIKVNDEVVFNSTSGDFAVFIREAFKNTGDSNQKFYKMDDLCKLGYIAALHLLDGITFNPDEMGIILSNYFSSSDTDLKHQRIIDEGGDDAASPAVFVYTLPNIVAGEICIRHKIQGENTFFIEYPDNPERQEKYMKLAMNRSKLQFCITGRCEYLDNKYKAEFRLIKKDKIWKN</sequence>
<dbReference type="Pfam" id="PF00109">
    <property type="entry name" value="ketoacyl-synt"/>
    <property type="match status" value="1"/>
</dbReference>
<evidence type="ECO:0000256" key="2">
    <source>
        <dbReference type="ARBA" id="ARBA00022679"/>
    </source>
</evidence>
<comment type="caution">
    <text evidence="5">The sequence shown here is derived from an EMBL/GenBank/DDBJ whole genome shotgun (WGS) entry which is preliminary data.</text>
</comment>
<dbReference type="PROSITE" id="PS00098">
    <property type="entry name" value="THIOLASE_1"/>
    <property type="match status" value="1"/>
</dbReference>
<protein>
    <recommendedName>
        <fullName evidence="4">Ketosynthase family 3 (KS3) domain-containing protein</fullName>
    </recommendedName>
</protein>
<reference evidence="5 6" key="1">
    <citation type="submission" date="2011-04" db="EMBL/GenBank/DDBJ databases">
        <title>The Genome Sequence of Dysgonomonas gadei ATCC BAA-286.</title>
        <authorList>
            <consortium name="The Broad Institute Genome Sequencing Platform"/>
            <person name="Earl A."/>
            <person name="Ward D."/>
            <person name="Feldgarden M."/>
            <person name="Gevers D."/>
            <person name="Pudlo N."/>
            <person name="Martens E."/>
            <person name="Allen-Vercoe E."/>
            <person name="Young S.K."/>
            <person name="Zeng Q."/>
            <person name="Gargeya S."/>
            <person name="Fitzgerald M."/>
            <person name="Haas B."/>
            <person name="Abouelleil A."/>
            <person name="Alvarado L."/>
            <person name="Arachchi H.M."/>
            <person name="Berlin A."/>
            <person name="Brown A."/>
            <person name="Chapman S.B."/>
            <person name="Chen Z."/>
            <person name="Dunbar C."/>
            <person name="Freedman E."/>
            <person name="Gearin G."/>
            <person name="Gellesch M."/>
            <person name="Goldberg J."/>
            <person name="Griggs A."/>
            <person name="Gujja S."/>
            <person name="Heiman D."/>
            <person name="Howarth C."/>
            <person name="Larson L."/>
            <person name="Lui A."/>
            <person name="MacDonald P.J.P."/>
            <person name="Mehta T."/>
            <person name="Montmayeur A."/>
            <person name="Murphy C."/>
            <person name="Neiman D."/>
            <person name="Pearson M."/>
            <person name="Priest M."/>
            <person name="Roberts A."/>
            <person name="Saif S."/>
            <person name="Shea T."/>
            <person name="Shenoy N."/>
            <person name="Sisk P."/>
            <person name="Stolte C."/>
            <person name="Sykes S."/>
            <person name="Yandava C."/>
            <person name="Wortman J."/>
            <person name="Nusbaum C."/>
            <person name="Birren B."/>
        </authorList>
    </citation>
    <scope>NUCLEOTIDE SEQUENCE [LARGE SCALE GENOMIC DNA]</scope>
    <source>
        <strain evidence="5 6">ATCC BAA-286</strain>
    </source>
</reference>
<dbReference type="SMART" id="SM00825">
    <property type="entry name" value="PKS_KS"/>
    <property type="match status" value="1"/>
</dbReference>
<dbReference type="InterPro" id="IPR020615">
    <property type="entry name" value="Thiolase_acyl_enz_int_AS"/>
</dbReference>
<dbReference type="EMBL" id="ADLV01000054">
    <property type="protein sequence ID" value="EGJ99704.1"/>
    <property type="molecule type" value="Genomic_DNA"/>
</dbReference>